<dbReference type="EMBL" id="BAUT01000008">
    <property type="protein sequence ID" value="GAE25314.1"/>
    <property type="molecule type" value="Genomic_DNA"/>
</dbReference>
<dbReference type="SUPFAM" id="SSF55154">
    <property type="entry name" value="CYTH-like phosphatases"/>
    <property type="match status" value="1"/>
</dbReference>
<feature type="domain" description="CYTH" evidence="1">
    <location>
        <begin position="4"/>
        <end position="192"/>
    </location>
</feature>
<reference evidence="2" key="1">
    <citation type="journal article" date="2014" name="Genome Announc.">
        <title>Draft Genome Sequences of Three Alkaliphilic Bacillus Strains, Bacillus wakoensis JCM 9140T, Bacillus akibai JCM 9157T, and Bacillus hemicellulosilyticus JCM 9152T.</title>
        <authorList>
            <person name="Yuki M."/>
            <person name="Oshima K."/>
            <person name="Suda W."/>
            <person name="Oshida Y."/>
            <person name="Kitamura K."/>
            <person name="Iida T."/>
            <person name="Hattori M."/>
            <person name="Ohkuma M."/>
        </authorList>
    </citation>
    <scope>NUCLEOTIDE SEQUENCE [LARGE SCALE GENOMIC DNA]</scope>
    <source>
        <strain evidence="2">JCM 9140</strain>
    </source>
</reference>
<dbReference type="InterPro" id="IPR033469">
    <property type="entry name" value="CYTH-like_dom_sf"/>
</dbReference>
<dbReference type="Proteomes" id="UP000018890">
    <property type="component" value="Unassembled WGS sequence"/>
</dbReference>
<dbReference type="Gene3D" id="2.40.320.10">
    <property type="entry name" value="Hypothetical Protein Pfu-838710-001"/>
    <property type="match status" value="1"/>
</dbReference>
<dbReference type="PANTHER" id="PTHR34948">
    <property type="entry name" value="OS08G0299200 PROTEIN"/>
    <property type="match status" value="1"/>
</dbReference>
<sequence>MSQEIEIEVKSKLTEDGFYLLLKTFSLDHSDSLTQHNHYFETPAFDLKHAHSGLRIREIDDDFTLTLKQPHEIGKLETHQSLTKDEWDSAKQTGTLPDGNVKKQLRSLHIPINELSYVGTLTTERIEIAHNSGVLCFDKSMYFDQVDYEIEFEGTSEEHAHSTLASILSKASIPYTETENKVRRFFTRKIALEQPKRP</sequence>
<comment type="caution">
    <text evidence="2">The sequence shown here is derived from an EMBL/GenBank/DDBJ whole genome shotgun (WGS) entry which is preliminary data.</text>
</comment>
<dbReference type="PIRSF" id="PIRSF012526">
    <property type="entry name" value="CYTH_UCP012526"/>
    <property type="match status" value="1"/>
</dbReference>
<dbReference type="PANTHER" id="PTHR34948:SF2">
    <property type="entry name" value="TRIPHOSPHATE TUNNEL METALLOENZYME 3"/>
    <property type="match status" value="1"/>
</dbReference>
<dbReference type="OrthoDB" id="384378at2"/>
<gene>
    <name evidence="2" type="ORF">JCM9140_1301</name>
</gene>
<dbReference type="Pfam" id="PF01928">
    <property type="entry name" value="CYTH"/>
    <property type="match status" value="1"/>
</dbReference>
<accession>W4Q1R2</accession>
<dbReference type="InterPro" id="IPR023577">
    <property type="entry name" value="CYTH_domain"/>
</dbReference>
<dbReference type="CDD" id="cd07762">
    <property type="entry name" value="CYTH-like_Pase_1"/>
    <property type="match status" value="1"/>
</dbReference>
<protein>
    <submittedName>
        <fullName evidence="2">Adenylate cyclase</fullName>
    </submittedName>
</protein>
<dbReference type="InterPro" id="IPR009195">
    <property type="entry name" value="Uncharacterised_YjbK"/>
</dbReference>
<evidence type="ECO:0000313" key="2">
    <source>
        <dbReference type="EMBL" id="GAE25314.1"/>
    </source>
</evidence>
<dbReference type="PROSITE" id="PS51707">
    <property type="entry name" value="CYTH"/>
    <property type="match status" value="1"/>
</dbReference>
<evidence type="ECO:0000259" key="1">
    <source>
        <dbReference type="PROSITE" id="PS51707"/>
    </source>
</evidence>
<name>W4Q1R2_9BACI</name>
<dbReference type="RefSeq" id="WP_034743504.1">
    <property type="nucleotide sequence ID" value="NZ_BAUT01000008.1"/>
</dbReference>
<proteinExistence type="predicted"/>
<evidence type="ECO:0000313" key="3">
    <source>
        <dbReference type="Proteomes" id="UP000018890"/>
    </source>
</evidence>
<dbReference type="AlphaFoldDB" id="W4Q1R2"/>
<dbReference type="SMART" id="SM01118">
    <property type="entry name" value="CYTH"/>
    <property type="match status" value="1"/>
</dbReference>
<dbReference type="STRING" id="1236970.JCM9140_1301"/>
<keyword evidence="3" id="KW-1185">Reference proteome</keyword>
<organism evidence="2 3">
    <name type="scientific">Halalkalibacter wakoensis JCM 9140</name>
    <dbReference type="NCBI Taxonomy" id="1236970"/>
    <lineage>
        <taxon>Bacteria</taxon>
        <taxon>Bacillati</taxon>
        <taxon>Bacillota</taxon>
        <taxon>Bacilli</taxon>
        <taxon>Bacillales</taxon>
        <taxon>Bacillaceae</taxon>
        <taxon>Halalkalibacter</taxon>
    </lineage>
</organism>